<dbReference type="EMBL" id="CP038017">
    <property type="protein sequence ID" value="QIV94739.1"/>
    <property type="molecule type" value="Genomic_DNA"/>
</dbReference>
<evidence type="ECO:0000313" key="1">
    <source>
        <dbReference type="EMBL" id="QIV94739.1"/>
    </source>
</evidence>
<keyword evidence="2" id="KW-1185">Reference proteome</keyword>
<evidence type="ECO:0000313" key="2">
    <source>
        <dbReference type="Proteomes" id="UP000503320"/>
    </source>
</evidence>
<dbReference type="AlphaFoldDB" id="A0A6M3HU95"/>
<dbReference type="RefSeq" id="WP_172106834.1">
    <property type="nucleotide sequence ID" value="NZ_CP038017.1"/>
</dbReference>
<gene>
    <name evidence="1" type="ORF">E3E15_04955</name>
</gene>
<sequence>MYDFIWMLASYSTSKDGINPINNAIDMRVGGPTYQNNIDNGFVETTVEEYSSIKNRLLISKDSAKQVYEEMTVYGKKKTKDSYKNAKFIVSRTDSYSQCIEELNTVVIPALRDSLQLKNSPSFKMKLFFTGHGETYQKAGALSAHELAYLCASFFNHRGQVNLLKNEIINFVELDVCVAGLYNEEYNSSHIKPFAQEFAHKLQQYIYNMTRISYVKMPFGRNPKGDRIMEYLPAYTNKDNKIGCNKYGQPYLAEKTNNKIDITHPLLNKSYIYVDSENLFYAKKLLLESKISEDNYEHINNNMEALLDYTLMTVSEIYSTLINKNINKNSMYKNSPIIGDSENAIKETLLLLEHILNLDVNKTFDCINKMHKCENFSEFSEMLKDLLVKYYNEIDKKPLKQIPLTPQINLEQQNLSLVDIKLYCIQILKDKYIYNSFHNIFSNHHYNDRAIFVLKLLENSSSILQIMTIIENEIILLESGVYIRPEQDKNCNNLYLENNQYKKNHKSSSIQQSSYYNILSKLKKYIISLC</sequence>
<dbReference type="KEGG" id="afri:E3E15_04955"/>
<reference evidence="1 2" key="1">
    <citation type="submission" date="2019-03" db="EMBL/GenBank/DDBJ databases">
        <title>Complete Genome Sequence of Allofrancisella frigidaquae Strain SYSU 10HL1970 Isolated from Water-Cooling Systems in China.</title>
        <authorList>
            <person name="Ohrman C."/>
            <person name="Uneklint I."/>
            <person name="Sjodin A."/>
        </authorList>
    </citation>
    <scope>NUCLEOTIDE SEQUENCE [LARGE SCALE GENOMIC DNA]</scope>
    <source>
        <strain evidence="1 2">SYSU 10HL1970</strain>
    </source>
</reference>
<protein>
    <submittedName>
        <fullName evidence="1">Uncharacterized protein</fullName>
    </submittedName>
</protein>
<organism evidence="1 2">
    <name type="scientific">Allofrancisella frigidaquae</name>
    <dbReference type="NCBI Taxonomy" id="1085644"/>
    <lineage>
        <taxon>Bacteria</taxon>
        <taxon>Pseudomonadati</taxon>
        <taxon>Pseudomonadota</taxon>
        <taxon>Gammaproteobacteria</taxon>
        <taxon>Thiotrichales</taxon>
        <taxon>Francisellaceae</taxon>
        <taxon>Allofrancisella</taxon>
    </lineage>
</organism>
<dbReference type="Proteomes" id="UP000503320">
    <property type="component" value="Chromosome"/>
</dbReference>
<proteinExistence type="predicted"/>
<accession>A0A6M3HU95</accession>
<name>A0A6M3HU95_9GAMM</name>